<dbReference type="EMBL" id="MH892479">
    <property type="protein sequence ID" value="AYU66146.1"/>
    <property type="molecule type" value="Genomic_DNA"/>
</dbReference>
<dbReference type="InterPro" id="IPR035919">
    <property type="entry name" value="EAL_sf"/>
</dbReference>
<dbReference type="Gene3D" id="3.20.20.450">
    <property type="entry name" value="EAL domain"/>
    <property type="match status" value="1"/>
</dbReference>
<accession>A0A3G4RKF9</accession>
<sequence>MSGALYAIEVLSRITHASRGGYFCICFFETISDEVIFHIFKYQLRRLKEHYEFLISSNVIASVNITYSIAESIIADKKI</sequence>
<organism evidence="1">
    <name type="scientific">Citrobacter freundii</name>
    <dbReference type="NCBI Taxonomy" id="546"/>
    <lineage>
        <taxon>Bacteria</taxon>
        <taxon>Pseudomonadati</taxon>
        <taxon>Pseudomonadota</taxon>
        <taxon>Gammaproteobacteria</taxon>
        <taxon>Enterobacterales</taxon>
        <taxon>Enterobacteriaceae</taxon>
        <taxon>Citrobacter</taxon>
        <taxon>Citrobacter freundii complex</taxon>
    </lineage>
</organism>
<reference evidence="1" key="1">
    <citation type="submission" date="2018-09" db="EMBL/GenBank/DDBJ databases">
        <title>Complete sequence of plasmid pNDM-2262 from Citrobacter freundii strain 2262.</title>
        <authorList>
            <person name="Li M."/>
            <person name="Li F."/>
            <person name="Tong Y."/>
        </authorList>
    </citation>
    <scope>NUCLEOTIDE SEQUENCE</scope>
    <source>
        <strain evidence="1">2262</strain>
        <plasmid evidence="1">pNDM-2262</plasmid>
    </source>
</reference>
<protein>
    <submittedName>
        <fullName evidence="1">Uncharacterized protein</fullName>
    </submittedName>
</protein>
<proteinExistence type="predicted"/>
<geneLocation type="plasmid" evidence="1">
    <name>pNDM-2262</name>
</geneLocation>
<dbReference type="AlphaFoldDB" id="A0A3G4RKF9"/>
<evidence type="ECO:0000313" key="1">
    <source>
        <dbReference type="EMBL" id="AYU66146.1"/>
    </source>
</evidence>
<keyword evidence="1" id="KW-0614">Plasmid</keyword>
<name>A0A3G4RKF9_CITFR</name>